<dbReference type="EMBL" id="ML978129">
    <property type="protein sequence ID" value="KAF2096473.1"/>
    <property type="molecule type" value="Genomic_DNA"/>
</dbReference>
<dbReference type="SMART" id="SM00066">
    <property type="entry name" value="GAL4"/>
    <property type="match status" value="1"/>
</dbReference>
<evidence type="ECO:0000256" key="2">
    <source>
        <dbReference type="ARBA" id="ARBA00023242"/>
    </source>
</evidence>
<dbReference type="InterPro" id="IPR036864">
    <property type="entry name" value="Zn2-C6_fun-type_DNA-bd_sf"/>
</dbReference>
<organism evidence="5 6">
    <name type="scientific">Rhizodiscina lignyota</name>
    <dbReference type="NCBI Taxonomy" id="1504668"/>
    <lineage>
        <taxon>Eukaryota</taxon>
        <taxon>Fungi</taxon>
        <taxon>Dikarya</taxon>
        <taxon>Ascomycota</taxon>
        <taxon>Pezizomycotina</taxon>
        <taxon>Dothideomycetes</taxon>
        <taxon>Pleosporomycetidae</taxon>
        <taxon>Aulographales</taxon>
        <taxon>Rhizodiscinaceae</taxon>
        <taxon>Rhizodiscina</taxon>
    </lineage>
</organism>
<dbReference type="CDD" id="cd12148">
    <property type="entry name" value="fungal_TF_MHR"/>
    <property type="match status" value="1"/>
</dbReference>
<dbReference type="CDD" id="cd00067">
    <property type="entry name" value="GAL4"/>
    <property type="match status" value="1"/>
</dbReference>
<dbReference type="InterPro" id="IPR007219">
    <property type="entry name" value="XnlR_reg_dom"/>
</dbReference>
<name>A0A9P4IBS3_9PEZI</name>
<evidence type="ECO:0000259" key="4">
    <source>
        <dbReference type="PROSITE" id="PS50048"/>
    </source>
</evidence>
<evidence type="ECO:0000256" key="3">
    <source>
        <dbReference type="SAM" id="MobiDB-lite"/>
    </source>
</evidence>
<dbReference type="GO" id="GO:0003677">
    <property type="term" value="F:DNA binding"/>
    <property type="evidence" value="ECO:0007669"/>
    <property type="project" value="InterPro"/>
</dbReference>
<evidence type="ECO:0000313" key="6">
    <source>
        <dbReference type="Proteomes" id="UP000799772"/>
    </source>
</evidence>
<dbReference type="OrthoDB" id="426882at2759"/>
<dbReference type="InterPro" id="IPR001138">
    <property type="entry name" value="Zn2Cys6_DnaBD"/>
</dbReference>
<accession>A0A9P4IBS3</accession>
<dbReference type="Proteomes" id="UP000799772">
    <property type="component" value="Unassembled WGS sequence"/>
</dbReference>
<sequence>MPSTSFRPLRPRWERSQDQQPSPPAEPAPTTKPRRSGVIAACESCRERKTKCDAKRPKCSACTSSGRECIYSTAPSESRGSALKRKYGELESQVRGLRESHEPLQRLLHALQTRKDADAVAIFRKIRQGENIESIVRHIGAGDLLLQLQVTPETRYRYEFPYSPHVPISMSTPNNPYLNTLIYEATFPTSNPGGTSNPFFNAQYRPQYLKPFLAARIVDSRLDSVKPSNWTSVSTDDDLMRTLLRLYFLYEHQWLTSFHKDHFLDDMLSGSKRFCSSLLVNVVLAHACNCYHAFSDRLEYWNPHNLGYRFFAEAKRLWEMERMEETCLTTIQAASMINIMYIMYSMDKLGMTYGVQAVAMANKLGLFGPTTQFKSKRKRISYGFTAWCLFYSLNVQCYHFCLPPLIKDPPKAALPDPDLDPGWYGEFWVQYPLNETPCPMHYGHFFKAKQEIVTICHSIATVMFDKDTGQAAQSSPQLIGNFALELRGWFASLPASLTPTNIVFPSHLKLHLLYHNVMINLCELLVSLSDKFAAGPLQSPHSVLEHSKICFETLIRLYYLRHGFESSDTYMAHSLTVMAFMALSQLKQLASSSDPLSMLKREDARASLILAAKGLSDQGRNYYFPYTLFHVVKAATESEDLELLYKSVNLRKENTGWDKLRAKHVQAQYPCNILSITDFREEQRLSNLIKEYADLALGDQSPGRESDTSNGT</sequence>
<dbReference type="PROSITE" id="PS50048">
    <property type="entry name" value="ZN2_CY6_FUNGAL_2"/>
    <property type="match status" value="1"/>
</dbReference>
<keyword evidence="2" id="KW-0539">Nucleus</keyword>
<dbReference type="InterPro" id="IPR053187">
    <property type="entry name" value="Notoamide_regulator"/>
</dbReference>
<reference evidence="5" key="1">
    <citation type="journal article" date="2020" name="Stud. Mycol.">
        <title>101 Dothideomycetes genomes: a test case for predicting lifestyles and emergence of pathogens.</title>
        <authorList>
            <person name="Haridas S."/>
            <person name="Albert R."/>
            <person name="Binder M."/>
            <person name="Bloem J."/>
            <person name="Labutti K."/>
            <person name="Salamov A."/>
            <person name="Andreopoulos B."/>
            <person name="Baker S."/>
            <person name="Barry K."/>
            <person name="Bills G."/>
            <person name="Bluhm B."/>
            <person name="Cannon C."/>
            <person name="Castanera R."/>
            <person name="Culley D."/>
            <person name="Daum C."/>
            <person name="Ezra D."/>
            <person name="Gonzalez J."/>
            <person name="Henrissat B."/>
            <person name="Kuo A."/>
            <person name="Liang C."/>
            <person name="Lipzen A."/>
            <person name="Lutzoni F."/>
            <person name="Magnuson J."/>
            <person name="Mondo S."/>
            <person name="Nolan M."/>
            <person name="Ohm R."/>
            <person name="Pangilinan J."/>
            <person name="Park H.-J."/>
            <person name="Ramirez L."/>
            <person name="Alfaro M."/>
            <person name="Sun H."/>
            <person name="Tritt A."/>
            <person name="Yoshinaga Y."/>
            <person name="Zwiers L.-H."/>
            <person name="Turgeon B."/>
            <person name="Goodwin S."/>
            <person name="Spatafora J."/>
            <person name="Crous P."/>
            <person name="Grigoriev I."/>
        </authorList>
    </citation>
    <scope>NUCLEOTIDE SEQUENCE</scope>
    <source>
        <strain evidence="5">CBS 133067</strain>
    </source>
</reference>
<dbReference type="Pfam" id="PF04082">
    <property type="entry name" value="Fungal_trans"/>
    <property type="match status" value="1"/>
</dbReference>
<dbReference type="GO" id="GO:0006351">
    <property type="term" value="P:DNA-templated transcription"/>
    <property type="evidence" value="ECO:0007669"/>
    <property type="project" value="InterPro"/>
</dbReference>
<gene>
    <name evidence="5" type="ORF">NA57DRAFT_42357</name>
</gene>
<proteinExistence type="predicted"/>
<feature type="region of interest" description="Disordered" evidence="3">
    <location>
        <begin position="1"/>
        <end position="37"/>
    </location>
</feature>
<dbReference type="AlphaFoldDB" id="A0A9P4IBS3"/>
<keyword evidence="1" id="KW-0479">Metal-binding</keyword>
<dbReference type="GO" id="GO:0008270">
    <property type="term" value="F:zinc ion binding"/>
    <property type="evidence" value="ECO:0007669"/>
    <property type="project" value="InterPro"/>
</dbReference>
<dbReference type="PANTHER" id="PTHR47256:SF1">
    <property type="entry name" value="ZN(II)2CYS6 TRANSCRIPTION FACTOR (EUROFUNG)"/>
    <property type="match status" value="1"/>
</dbReference>
<dbReference type="GO" id="GO:0000981">
    <property type="term" value="F:DNA-binding transcription factor activity, RNA polymerase II-specific"/>
    <property type="evidence" value="ECO:0007669"/>
    <property type="project" value="InterPro"/>
</dbReference>
<dbReference type="Gene3D" id="4.10.240.10">
    <property type="entry name" value="Zn(2)-C6 fungal-type DNA-binding domain"/>
    <property type="match status" value="1"/>
</dbReference>
<dbReference type="PROSITE" id="PS00463">
    <property type="entry name" value="ZN2_CY6_FUNGAL_1"/>
    <property type="match status" value="1"/>
</dbReference>
<dbReference type="Pfam" id="PF00172">
    <property type="entry name" value="Zn_clus"/>
    <property type="match status" value="1"/>
</dbReference>
<evidence type="ECO:0000256" key="1">
    <source>
        <dbReference type="ARBA" id="ARBA00022723"/>
    </source>
</evidence>
<feature type="domain" description="Zn(2)-C6 fungal-type" evidence="4">
    <location>
        <begin position="41"/>
        <end position="71"/>
    </location>
</feature>
<comment type="caution">
    <text evidence="5">The sequence shown here is derived from an EMBL/GenBank/DDBJ whole genome shotgun (WGS) entry which is preliminary data.</text>
</comment>
<dbReference type="PANTHER" id="PTHR47256">
    <property type="entry name" value="ZN(II)2CYS6 TRANSCRIPTION FACTOR (EUROFUNG)-RELATED"/>
    <property type="match status" value="1"/>
</dbReference>
<evidence type="ECO:0000313" key="5">
    <source>
        <dbReference type="EMBL" id="KAF2096473.1"/>
    </source>
</evidence>
<dbReference type="SUPFAM" id="SSF57701">
    <property type="entry name" value="Zn2/Cys6 DNA-binding domain"/>
    <property type="match status" value="1"/>
</dbReference>
<protein>
    <submittedName>
        <fullName evidence="5">Nitrate assimilation regulatory protein nirA</fullName>
    </submittedName>
</protein>
<keyword evidence="6" id="KW-1185">Reference proteome</keyword>